<dbReference type="EMBL" id="CM007390">
    <property type="protein sequence ID" value="ONK56684.1"/>
    <property type="molecule type" value="Genomic_DNA"/>
</dbReference>
<gene>
    <name evidence="1" type="ORF">A4U43_C10F11640</name>
</gene>
<accession>A0A5P1E257</accession>
<keyword evidence="2" id="KW-1185">Reference proteome</keyword>
<name>A0A5P1E257_ASPOF</name>
<organism evidence="1 2">
    <name type="scientific">Asparagus officinalis</name>
    <name type="common">Garden asparagus</name>
    <dbReference type="NCBI Taxonomy" id="4686"/>
    <lineage>
        <taxon>Eukaryota</taxon>
        <taxon>Viridiplantae</taxon>
        <taxon>Streptophyta</taxon>
        <taxon>Embryophyta</taxon>
        <taxon>Tracheophyta</taxon>
        <taxon>Spermatophyta</taxon>
        <taxon>Magnoliopsida</taxon>
        <taxon>Liliopsida</taxon>
        <taxon>Asparagales</taxon>
        <taxon>Asparagaceae</taxon>
        <taxon>Asparagoideae</taxon>
        <taxon>Asparagus</taxon>
    </lineage>
</organism>
<reference evidence="2" key="1">
    <citation type="journal article" date="2017" name="Nat. Commun.">
        <title>The asparagus genome sheds light on the origin and evolution of a young Y chromosome.</title>
        <authorList>
            <person name="Harkess A."/>
            <person name="Zhou J."/>
            <person name="Xu C."/>
            <person name="Bowers J.E."/>
            <person name="Van der Hulst R."/>
            <person name="Ayyampalayam S."/>
            <person name="Mercati F."/>
            <person name="Riccardi P."/>
            <person name="McKain M.R."/>
            <person name="Kakrana A."/>
            <person name="Tang H."/>
            <person name="Ray J."/>
            <person name="Groenendijk J."/>
            <person name="Arikit S."/>
            <person name="Mathioni S.M."/>
            <person name="Nakano M."/>
            <person name="Shan H."/>
            <person name="Telgmann-Rauber A."/>
            <person name="Kanno A."/>
            <person name="Yue Z."/>
            <person name="Chen H."/>
            <person name="Li W."/>
            <person name="Chen Y."/>
            <person name="Xu X."/>
            <person name="Zhang Y."/>
            <person name="Luo S."/>
            <person name="Chen H."/>
            <person name="Gao J."/>
            <person name="Mao Z."/>
            <person name="Pires J.C."/>
            <person name="Luo M."/>
            <person name="Kudrna D."/>
            <person name="Wing R.A."/>
            <person name="Meyers B.C."/>
            <person name="Yi K."/>
            <person name="Kong H."/>
            <person name="Lavrijsen P."/>
            <person name="Sunseri F."/>
            <person name="Falavigna A."/>
            <person name="Ye Y."/>
            <person name="Leebens-Mack J.H."/>
            <person name="Chen G."/>
        </authorList>
    </citation>
    <scope>NUCLEOTIDE SEQUENCE [LARGE SCALE GENOMIC DNA]</scope>
    <source>
        <strain evidence="2">cv. DH0086</strain>
    </source>
</reference>
<evidence type="ECO:0000313" key="1">
    <source>
        <dbReference type="EMBL" id="ONK56684.1"/>
    </source>
</evidence>
<evidence type="ECO:0000313" key="2">
    <source>
        <dbReference type="Proteomes" id="UP000243459"/>
    </source>
</evidence>
<protein>
    <submittedName>
        <fullName evidence="1">Uncharacterized protein</fullName>
    </submittedName>
</protein>
<proteinExistence type="predicted"/>
<dbReference type="AlphaFoldDB" id="A0A5P1E257"/>
<dbReference type="Gramene" id="ONK56684">
    <property type="protein sequence ID" value="ONK56684"/>
    <property type="gene ID" value="A4U43_C10F11640"/>
</dbReference>
<sequence>MVAVLEVIRVRTLLGVRRCYPDALANLGMLYTDAGQIMAEQRNSNVVSGMQSIHVSKAIDQLNTGFKSCIIDEASSQNSRNYCISEFVHVVHAQKPESGENKRSVSKAIDQLNTGCEGVFWVA</sequence>
<dbReference type="Proteomes" id="UP000243459">
    <property type="component" value="Chromosome 10"/>
</dbReference>